<dbReference type="CDD" id="cd17916">
    <property type="entry name" value="DEXHc_UvrB"/>
    <property type="match status" value="1"/>
</dbReference>
<comment type="similarity">
    <text evidence="1 13">Belongs to the UvrB family.</text>
</comment>
<evidence type="ECO:0000256" key="6">
    <source>
        <dbReference type="ARBA" id="ARBA00022813"/>
    </source>
</evidence>
<dbReference type="InterPro" id="IPR027434">
    <property type="entry name" value="Homing_endonucl"/>
</dbReference>
<evidence type="ECO:0000256" key="12">
    <source>
        <dbReference type="ARBA" id="ARBA00029504"/>
    </source>
</evidence>
<feature type="domain" description="Helicase ATP-binding" evidence="17">
    <location>
        <begin position="585"/>
        <end position="722"/>
    </location>
</feature>
<dbReference type="InterPro" id="IPR001650">
    <property type="entry name" value="Helicase_C-like"/>
</dbReference>
<dbReference type="InterPro" id="IPR036844">
    <property type="entry name" value="Hint_dom_sf"/>
</dbReference>
<dbReference type="GO" id="GO:0006289">
    <property type="term" value="P:nucleotide-excision repair"/>
    <property type="evidence" value="ECO:0007669"/>
    <property type="project" value="InterPro"/>
</dbReference>
<feature type="domain" description="HTH cro/C1-type" evidence="16">
    <location>
        <begin position="475"/>
        <end position="523"/>
    </location>
</feature>
<dbReference type="InterPro" id="IPR004860">
    <property type="entry name" value="LAGLIDADG_dom"/>
</dbReference>
<dbReference type="InterPro" id="IPR004042">
    <property type="entry name" value="Intein_endonuc_central"/>
</dbReference>
<dbReference type="PROSITE" id="PS50943">
    <property type="entry name" value="HTH_CROC1"/>
    <property type="match status" value="1"/>
</dbReference>
<dbReference type="GO" id="GO:0009432">
    <property type="term" value="P:SOS response"/>
    <property type="evidence" value="ECO:0007669"/>
    <property type="project" value="UniProtKB-KW"/>
</dbReference>
<keyword evidence="4 13" id="KW-0227">DNA damage</keyword>
<dbReference type="PROSITE" id="PS50817">
    <property type="entry name" value="INTEIN_N_TER"/>
    <property type="match status" value="1"/>
</dbReference>
<dbReference type="Gene3D" id="3.40.50.300">
    <property type="entry name" value="P-loop containing nucleotide triphosphate hydrolases"/>
    <property type="match status" value="4"/>
</dbReference>
<proteinExistence type="inferred from homology"/>
<evidence type="ECO:0000256" key="1">
    <source>
        <dbReference type="ARBA" id="ARBA00008533"/>
    </source>
</evidence>
<dbReference type="SMART" id="SM00490">
    <property type="entry name" value="HELICc"/>
    <property type="match status" value="1"/>
</dbReference>
<feature type="domain" description="DOD-type homing endonuclease" evidence="15">
    <location>
        <begin position="279"/>
        <end position="404"/>
    </location>
</feature>
<dbReference type="GO" id="GO:0009380">
    <property type="term" value="C:excinuclease repair complex"/>
    <property type="evidence" value="ECO:0007669"/>
    <property type="project" value="InterPro"/>
</dbReference>
<keyword evidence="13" id="KW-0742">SOS response</keyword>
<evidence type="ECO:0000256" key="5">
    <source>
        <dbReference type="ARBA" id="ARBA00022769"/>
    </source>
</evidence>
<dbReference type="PANTHER" id="PTHR24029:SF0">
    <property type="entry name" value="UVRABC SYSTEM PROTEIN B"/>
    <property type="match status" value="1"/>
</dbReference>
<dbReference type="InterPro" id="IPR003587">
    <property type="entry name" value="Hint_dom_N"/>
</dbReference>
<evidence type="ECO:0000256" key="2">
    <source>
        <dbReference type="ARBA" id="ARBA00022490"/>
    </source>
</evidence>
<dbReference type="STRING" id="1802274.A3J58_03520"/>
<evidence type="ECO:0000259" key="15">
    <source>
        <dbReference type="PROSITE" id="PS50819"/>
    </source>
</evidence>
<feature type="domain" description="UVR" evidence="14">
    <location>
        <begin position="1159"/>
        <end position="1194"/>
    </location>
</feature>
<dbReference type="InterPro" id="IPR001387">
    <property type="entry name" value="Cro/C1-type_HTH"/>
</dbReference>
<evidence type="ECO:0000313" key="20">
    <source>
        <dbReference type="Proteomes" id="UP000178510"/>
    </source>
</evidence>
<dbReference type="PROSITE" id="PS50151">
    <property type="entry name" value="UVR"/>
    <property type="match status" value="1"/>
</dbReference>
<comment type="caution">
    <text evidence="19">The sequence shown here is derived from an EMBL/GenBank/DDBJ whole genome shotgun (WGS) entry which is preliminary data.</text>
</comment>
<dbReference type="Pfam" id="PF02151">
    <property type="entry name" value="UVR"/>
    <property type="match status" value="1"/>
</dbReference>
<dbReference type="GO" id="GO:0005524">
    <property type="term" value="F:ATP binding"/>
    <property type="evidence" value="ECO:0007669"/>
    <property type="project" value="UniProtKB-KW"/>
</dbReference>
<dbReference type="SUPFAM" id="SSF47413">
    <property type="entry name" value="lambda repressor-like DNA-binding domains"/>
    <property type="match status" value="1"/>
</dbReference>
<dbReference type="InterPro" id="IPR030934">
    <property type="entry name" value="Intein_C"/>
</dbReference>
<dbReference type="Pfam" id="PF14528">
    <property type="entry name" value="LAGLIDADG_3"/>
    <property type="match status" value="1"/>
</dbReference>
<evidence type="ECO:0000259" key="18">
    <source>
        <dbReference type="PROSITE" id="PS51194"/>
    </source>
</evidence>
<dbReference type="SUPFAM" id="SSF51294">
    <property type="entry name" value="Hedgehog/intein (Hint) domain"/>
    <property type="match status" value="1"/>
</dbReference>
<dbReference type="InterPro" id="IPR024759">
    <property type="entry name" value="UvrB_YAD/RRR_dom"/>
</dbReference>
<dbReference type="Proteomes" id="UP000178510">
    <property type="component" value="Unassembled WGS sequence"/>
</dbReference>
<evidence type="ECO:0000313" key="19">
    <source>
        <dbReference type="EMBL" id="OHA03441.1"/>
    </source>
</evidence>
<dbReference type="InterPro" id="IPR001943">
    <property type="entry name" value="UVR_dom"/>
</dbReference>
<dbReference type="PANTHER" id="PTHR24029">
    <property type="entry name" value="UVRABC SYSTEM PROTEIN B"/>
    <property type="match status" value="1"/>
</dbReference>
<dbReference type="NCBIfam" id="TIGR00631">
    <property type="entry name" value="uvrb"/>
    <property type="match status" value="1"/>
</dbReference>
<dbReference type="GO" id="GO:0004519">
    <property type="term" value="F:endonuclease activity"/>
    <property type="evidence" value="ECO:0007669"/>
    <property type="project" value="InterPro"/>
</dbReference>
<keyword evidence="8 13" id="KW-0267">Excision nuclease</keyword>
<keyword evidence="7" id="KW-0067">ATP-binding</keyword>
<dbReference type="InterPro" id="IPR027417">
    <property type="entry name" value="P-loop_NTPase"/>
</dbReference>
<dbReference type="SMART" id="SM00487">
    <property type="entry name" value="DEXDc"/>
    <property type="match status" value="1"/>
</dbReference>
<keyword evidence="2" id="KW-0963">Cytoplasm</keyword>
<dbReference type="AlphaFoldDB" id="A0A1G2KY84"/>
<dbReference type="SUPFAM" id="SSF46600">
    <property type="entry name" value="C-terminal UvrC-binding domain of UvrB"/>
    <property type="match status" value="1"/>
</dbReference>
<dbReference type="Gene3D" id="4.10.860.10">
    <property type="entry name" value="UVR domain"/>
    <property type="match status" value="1"/>
</dbReference>
<evidence type="ECO:0000256" key="4">
    <source>
        <dbReference type="ARBA" id="ARBA00022763"/>
    </source>
</evidence>
<dbReference type="InterPro" id="IPR014001">
    <property type="entry name" value="Helicase_ATP-bd"/>
</dbReference>
<dbReference type="SMART" id="SM00306">
    <property type="entry name" value="HintN"/>
    <property type="match status" value="1"/>
</dbReference>
<dbReference type="Pfam" id="PF12344">
    <property type="entry name" value="UvrB"/>
    <property type="match status" value="1"/>
</dbReference>
<dbReference type="NCBIfam" id="TIGR01443">
    <property type="entry name" value="intein_Cterm"/>
    <property type="match status" value="1"/>
</dbReference>
<dbReference type="NCBIfam" id="TIGR01445">
    <property type="entry name" value="intein_Nterm"/>
    <property type="match status" value="1"/>
</dbReference>
<evidence type="ECO:0000256" key="13">
    <source>
        <dbReference type="RuleBase" id="RU003587"/>
    </source>
</evidence>
<dbReference type="Pfam" id="PF01381">
    <property type="entry name" value="HTH_3"/>
    <property type="match status" value="1"/>
</dbReference>
<dbReference type="EMBL" id="MHQM01000026">
    <property type="protein sequence ID" value="OHA03441.1"/>
    <property type="molecule type" value="Genomic_DNA"/>
</dbReference>
<evidence type="ECO:0000256" key="11">
    <source>
        <dbReference type="ARBA" id="ARBA00026033"/>
    </source>
</evidence>
<dbReference type="Gene3D" id="2.170.16.10">
    <property type="entry name" value="Hedgehog/Intein (Hint) domain"/>
    <property type="match status" value="1"/>
</dbReference>
<organism evidence="19 20">
    <name type="scientific">Candidatus Sungbacteria bacterium RIFCSPHIGHO2_02_FULL_52_23</name>
    <dbReference type="NCBI Taxonomy" id="1802274"/>
    <lineage>
        <taxon>Bacteria</taxon>
        <taxon>Candidatus Sungiibacteriota</taxon>
    </lineage>
</organism>
<dbReference type="InterPro" id="IPR006141">
    <property type="entry name" value="Intein_N"/>
</dbReference>
<dbReference type="GO" id="GO:0016539">
    <property type="term" value="P:intein-mediated protein splicing"/>
    <property type="evidence" value="ECO:0007669"/>
    <property type="project" value="InterPro"/>
</dbReference>
<evidence type="ECO:0000256" key="9">
    <source>
        <dbReference type="ARBA" id="ARBA00023000"/>
    </source>
</evidence>
<feature type="domain" description="Helicase C-terminal" evidence="18">
    <location>
        <begin position="975"/>
        <end position="1141"/>
    </location>
</feature>
<accession>A0A1G2KY84</accession>
<dbReference type="Pfam" id="PF14890">
    <property type="entry name" value="Intein_splicing"/>
    <property type="match status" value="1"/>
</dbReference>
<evidence type="ECO:0000256" key="8">
    <source>
        <dbReference type="ARBA" id="ARBA00022881"/>
    </source>
</evidence>
<keyword evidence="6" id="KW-0068">Autocatalytic cleavage</keyword>
<dbReference type="GO" id="GO:0005737">
    <property type="term" value="C:cytoplasm"/>
    <property type="evidence" value="ECO:0007669"/>
    <property type="project" value="UniProtKB-SubCell"/>
</dbReference>
<dbReference type="Gene3D" id="1.10.260.40">
    <property type="entry name" value="lambda repressor-like DNA-binding domains"/>
    <property type="match status" value="1"/>
</dbReference>
<keyword evidence="10 13" id="KW-0234">DNA repair</keyword>
<name>A0A1G2KY84_9BACT</name>
<dbReference type="CDD" id="cd18790">
    <property type="entry name" value="SF2_C_UvrB"/>
    <property type="match status" value="1"/>
</dbReference>
<dbReference type="PROSITE" id="PS50818">
    <property type="entry name" value="INTEIN_C_TER"/>
    <property type="match status" value="1"/>
</dbReference>
<keyword evidence="9" id="KW-0651">Protein splicing</keyword>
<reference evidence="19 20" key="1">
    <citation type="journal article" date="2016" name="Nat. Commun.">
        <title>Thousands of microbial genomes shed light on interconnected biogeochemical processes in an aquifer system.</title>
        <authorList>
            <person name="Anantharaman K."/>
            <person name="Brown C.T."/>
            <person name="Hug L.A."/>
            <person name="Sharon I."/>
            <person name="Castelle C.J."/>
            <person name="Probst A.J."/>
            <person name="Thomas B.C."/>
            <person name="Singh A."/>
            <person name="Wilkins M.J."/>
            <person name="Karaoz U."/>
            <person name="Brodie E.L."/>
            <person name="Williams K.H."/>
            <person name="Hubbard S.S."/>
            <person name="Banfield J.F."/>
        </authorList>
    </citation>
    <scope>NUCLEOTIDE SEQUENCE [LARGE SCALE GENOMIC DNA]</scope>
</reference>
<dbReference type="PROSITE" id="PS50819">
    <property type="entry name" value="INTEIN_ENDONUCLEASE"/>
    <property type="match status" value="1"/>
</dbReference>
<dbReference type="Pfam" id="PF17757">
    <property type="entry name" value="UvrB_inter"/>
    <property type="match status" value="1"/>
</dbReference>
<evidence type="ECO:0000259" key="17">
    <source>
        <dbReference type="PROSITE" id="PS51192"/>
    </source>
</evidence>
<dbReference type="NCBIfam" id="NF003673">
    <property type="entry name" value="PRK05298.1"/>
    <property type="match status" value="1"/>
</dbReference>
<dbReference type="Gene3D" id="3.10.28.10">
    <property type="entry name" value="Homing endonucleases"/>
    <property type="match status" value="1"/>
</dbReference>
<comment type="subcellular location">
    <subcellularLocation>
        <location evidence="13">Cytoplasm</location>
    </subcellularLocation>
</comment>
<evidence type="ECO:0000256" key="3">
    <source>
        <dbReference type="ARBA" id="ARBA00022741"/>
    </source>
</evidence>
<dbReference type="PROSITE" id="PS51192">
    <property type="entry name" value="HELICASE_ATP_BIND_1"/>
    <property type="match status" value="1"/>
</dbReference>
<dbReference type="GO" id="GO:0003677">
    <property type="term" value="F:DNA binding"/>
    <property type="evidence" value="ECO:0007669"/>
    <property type="project" value="InterPro"/>
</dbReference>
<comment type="subunit">
    <text evidence="11 13">Forms a heterotetramer with UvrA during the search for lesions. Interacts with UvrC in an incision complex.</text>
</comment>
<dbReference type="InterPro" id="IPR006142">
    <property type="entry name" value="INTEIN"/>
</dbReference>
<dbReference type="Pfam" id="PF00271">
    <property type="entry name" value="Helicase_C"/>
    <property type="match status" value="1"/>
</dbReference>
<dbReference type="InterPro" id="IPR041471">
    <property type="entry name" value="UvrB_inter"/>
</dbReference>
<dbReference type="InterPro" id="IPR036876">
    <property type="entry name" value="UVR_dom_sf"/>
</dbReference>
<gene>
    <name evidence="19" type="ORF">A3J58_03520</name>
</gene>
<evidence type="ECO:0000256" key="7">
    <source>
        <dbReference type="ARBA" id="ARBA00022840"/>
    </source>
</evidence>
<keyword evidence="3" id="KW-0547">Nucleotide-binding</keyword>
<evidence type="ECO:0000259" key="14">
    <source>
        <dbReference type="PROSITE" id="PS50151"/>
    </source>
</evidence>
<sequence>MSTFSLKSQYSPTGDQPTAIEKLTAGLNDGAEHQTLLGVTGSGKSVIGDTPIFVRTSQGVISHEPIKDLIQRLFLALPNYIEHRGDTEILTSEKVPELLRYEAYSFDPATGRASWKPIRQFIRHRSPNKLYTITTACGRSVTVTGDHNFFALRNGKLQLMRTSDMTRKDYLPLPLALPAPHHPLQTINLSDYLTRPERFFVSMPSIPTYWAANAKILRPLLTASKTHGLFYADERVSLSLYHKLTAALPTLQENARIAGHRHPQHTLLTQAVTDTLLRLFGYYIAEGHAENNYIIISSGDDEIIDDFTRTLKDIGLYWRRRPDTYDYQINSCVWSGVLAALCGRDSRSKKLPSFWTQLSTPQLAHVLKAYFSADGGISGQSIECTTASRFLASDVAYALLRFGIVARIHKRRIRLPLKTERRDYWRVTISGQQFLRIFSEQIGFIIEEKQRRLLTLLGKTYNTNTDVIPAAGAWIRKTRTRLLIRQRDMADGCGVTRSLVSLIEHGKRVPSRQTFDSILTFLEHHAGKDKDVVREIIAQRGLLELYWTPVKNVSDVLGEAFVYDIAVEENETFLAGDGGLFVHNTFTMANVIARTQRPTLVISHNKTLAAQLYEEFKEFFPENGVHYFVSYYDYYQPEAYIPQSDTYIEKDAKINEVIDALRHAATASVLTRKDVIIVASVSCIYGVGSPAEYEKVSMKLSVGTRMTQKELMQNLIRLQYVRNPIDPKQGHFRTRENIVEIFLPNGDEIVRIAFEKNAVTDISVTKVSLAEREHVRRVPAFTIFPAKHFVTPQDKLPLAIANIQSELAMRLAELKKQERVLEAARLKQRTEYDLAMLASAGYVNGIENYSRHLEFRESGTPPHTLLDYFRYAHGDDFLTLIDESHATLPQIRGMYRGDRARKDVLVQYGFRLPSAVDNRPLTFDEFREKTGQIIYVSATPSAYELEKSGEHVAEQVIRPTGILDPIIEVRPTKGQVQDVIREVKARIAKNERSLVLALTKRLAEDISDYLAEAGIKAEYLHSEVKTLDRPDILKKLRTGEHDVIVGINLLREGLDLPEVSFIAVLDADKEGFLRNETTLLQIIGRAARHTDGTVILYGDTKTGSMAAAIHETDRRRTIQAAYNEAHGVTPQGISKAIRESMFDKTDQDDETLVPSGTSTEVLKALEHEMKKAAREMDFERAAKIRDRIQKLRGV</sequence>
<dbReference type="GO" id="GO:0016887">
    <property type="term" value="F:ATP hydrolysis activity"/>
    <property type="evidence" value="ECO:0007669"/>
    <property type="project" value="InterPro"/>
</dbReference>
<dbReference type="CDD" id="cd00093">
    <property type="entry name" value="HTH_XRE"/>
    <property type="match status" value="1"/>
</dbReference>
<dbReference type="SUPFAM" id="SSF55608">
    <property type="entry name" value="Homing endonucleases"/>
    <property type="match status" value="2"/>
</dbReference>
<dbReference type="CDD" id="cd00081">
    <property type="entry name" value="Hint"/>
    <property type="match status" value="1"/>
</dbReference>
<dbReference type="SMART" id="SM00305">
    <property type="entry name" value="HintC"/>
    <property type="match status" value="1"/>
</dbReference>
<dbReference type="PRINTS" id="PR00379">
    <property type="entry name" value="INTEIN"/>
</dbReference>
<protein>
    <recommendedName>
        <fullName evidence="12 13">UvrABC system protein B</fullName>
    </recommendedName>
</protein>
<evidence type="ECO:0000259" key="16">
    <source>
        <dbReference type="PROSITE" id="PS50943"/>
    </source>
</evidence>
<dbReference type="SMART" id="SM00530">
    <property type="entry name" value="HTH_XRE"/>
    <property type="match status" value="1"/>
</dbReference>
<dbReference type="InterPro" id="IPR004807">
    <property type="entry name" value="UvrB"/>
</dbReference>
<dbReference type="InterPro" id="IPR010982">
    <property type="entry name" value="Lambda_DNA-bd_dom_sf"/>
</dbReference>
<dbReference type="InterPro" id="IPR003586">
    <property type="entry name" value="Hint_dom_C"/>
</dbReference>
<dbReference type="PROSITE" id="PS51194">
    <property type="entry name" value="HELICASE_CTER"/>
    <property type="match status" value="1"/>
</dbReference>
<keyword evidence="5 13" id="KW-0228">DNA excision</keyword>
<evidence type="ECO:0000256" key="10">
    <source>
        <dbReference type="ARBA" id="ARBA00023204"/>
    </source>
</evidence>
<dbReference type="SUPFAM" id="SSF52540">
    <property type="entry name" value="P-loop containing nucleoside triphosphate hydrolases"/>
    <property type="match status" value="2"/>
</dbReference>